<dbReference type="SFLD" id="SFLDG00180">
    <property type="entry name" value="muconate_cycloisomerase"/>
    <property type="match status" value="1"/>
</dbReference>
<reference evidence="7 8" key="1">
    <citation type="submission" date="2016-10" db="EMBL/GenBank/DDBJ databases">
        <authorList>
            <person name="de Groot N.N."/>
        </authorList>
    </citation>
    <scope>NUCLEOTIDE SEQUENCE [LARGE SCALE GENOMIC DNA]</scope>
    <source>
        <strain evidence="7 8">DSM 21633</strain>
    </source>
</reference>
<dbReference type="SUPFAM" id="SSF54826">
    <property type="entry name" value="Enolase N-terminal domain-like"/>
    <property type="match status" value="1"/>
</dbReference>
<evidence type="ECO:0000256" key="5">
    <source>
        <dbReference type="ARBA" id="ARBA00023211"/>
    </source>
</evidence>
<dbReference type="InterPro" id="IPR029065">
    <property type="entry name" value="Enolase_C-like"/>
</dbReference>
<dbReference type="InterPro" id="IPR029017">
    <property type="entry name" value="Enolase-like_N"/>
</dbReference>
<dbReference type="GO" id="GO:0018849">
    <property type="term" value="F:muconate cycloisomerase activity"/>
    <property type="evidence" value="ECO:0007669"/>
    <property type="project" value="InterPro"/>
</dbReference>
<keyword evidence="5" id="KW-0464">Manganese</keyword>
<comment type="similarity">
    <text evidence="2">Belongs to the mandelate racemase/muconate lactonizing enzyme family.</text>
</comment>
<dbReference type="RefSeq" id="WP_091772531.1">
    <property type="nucleotide sequence ID" value="NZ_FOES01000003.1"/>
</dbReference>
<feature type="domain" description="Mandelate racemase/muconate lactonizing enzyme C-terminal" evidence="6">
    <location>
        <begin position="146"/>
        <end position="243"/>
    </location>
</feature>
<dbReference type="InterPro" id="IPR013342">
    <property type="entry name" value="Mandelate_racemase_C"/>
</dbReference>
<evidence type="ECO:0000256" key="1">
    <source>
        <dbReference type="ARBA" id="ARBA00001936"/>
    </source>
</evidence>
<dbReference type="InterPro" id="IPR013370">
    <property type="entry name" value="Chloromuconate_cycloisomerase"/>
</dbReference>
<evidence type="ECO:0000256" key="2">
    <source>
        <dbReference type="ARBA" id="ARBA00008031"/>
    </source>
</evidence>
<keyword evidence="7" id="KW-0413">Isomerase</keyword>
<dbReference type="GO" id="GO:0018850">
    <property type="term" value="F:chloromuconate cycloisomerase activity"/>
    <property type="evidence" value="ECO:0007669"/>
    <property type="project" value="InterPro"/>
</dbReference>
<dbReference type="AlphaFoldDB" id="A0A1H9B3F1"/>
<evidence type="ECO:0000256" key="3">
    <source>
        <dbReference type="ARBA" id="ARBA00022723"/>
    </source>
</evidence>
<organism evidence="7 8">
    <name type="scientific">Piscibacillus halophilus</name>
    <dbReference type="NCBI Taxonomy" id="571933"/>
    <lineage>
        <taxon>Bacteria</taxon>
        <taxon>Bacillati</taxon>
        <taxon>Bacillota</taxon>
        <taxon>Bacilli</taxon>
        <taxon>Bacillales</taxon>
        <taxon>Bacillaceae</taxon>
        <taxon>Piscibacillus</taxon>
    </lineage>
</organism>
<dbReference type="InterPro" id="IPR013341">
    <property type="entry name" value="Mandelate_racemase_N_dom"/>
</dbReference>
<sequence length="384" mass="42841">MDLLIKHITTDIIDIPIKRPHQFSTEKITTKSFMIVRLHLTNDIEGIGEGTTPGIWWNGESVETMKLVVDQYIKPLLLGKDPRYVEQILALMDRHIRGNSFAKAAVEMSIYDALGHVFQVPVHQLLGGAFTKEVPIRWALASGSIEGDINEGIELYQNHTYQTFKIKSGKESPEKDVIRSIKIAEGLQGYSAIGVDPNGSWNRLMTKKWMEELNQAGVEFLEQPLAPEDIDGMSDLVSMKRVPIMADEGIASIHDARQIVEKKAADIFSLKIHKFGGMRHTLKVGALAESAGICCFGGTSLETSIGTAANLHAFCTLRNLDYGAEIFGPDWLKDDLVVEPLKSKKGTLTLPEKPGLGIELDETKFTQYKRHKEENSWNTTMRQP</sequence>
<dbReference type="Proteomes" id="UP000199427">
    <property type="component" value="Unassembled WGS sequence"/>
</dbReference>
<proteinExistence type="inferred from homology"/>
<dbReference type="SMART" id="SM00922">
    <property type="entry name" value="MR_MLE"/>
    <property type="match status" value="1"/>
</dbReference>
<dbReference type="OrthoDB" id="9775391at2"/>
<dbReference type="PANTHER" id="PTHR48080">
    <property type="entry name" value="D-GALACTONATE DEHYDRATASE-RELATED"/>
    <property type="match status" value="1"/>
</dbReference>
<dbReference type="SUPFAM" id="SSF51604">
    <property type="entry name" value="Enolase C-terminal domain-like"/>
    <property type="match status" value="1"/>
</dbReference>
<dbReference type="InterPro" id="IPR034593">
    <property type="entry name" value="DgoD-like"/>
</dbReference>
<keyword evidence="4" id="KW-0058">Aromatic hydrocarbons catabolism</keyword>
<dbReference type="SFLD" id="SFLDS00001">
    <property type="entry name" value="Enolase"/>
    <property type="match status" value="1"/>
</dbReference>
<name>A0A1H9B3F1_9BACI</name>
<evidence type="ECO:0000256" key="4">
    <source>
        <dbReference type="ARBA" id="ARBA00022797"/>
    </source>
</evidence>
<dbReference type="NCBIfam" id="TIGR02534">
    <property type="entry name" value="mucon_cyclo"/>
    <property type="match status" value="1"/>
</dbReference>
<protein>
    <submittedName>
        <fullName evidence="7">Muconate cycloisomerase</fullName>
    </submittedName>
</protein>
<keyword evidence="3" id="KW-0479">Metal-binding</keyword>
<keyword evidence="8" id="KW-1185">Reference proteome</keyword>
<evidence type="ECO:0000259" key="6">
    <source>
        <dbReference type="SMART" id="SM00922"/>
    </source>
</evidence>
<comment type="cofactor">
    <cofactor evidence="1">
        <name>Mn(2+)</name>
        <dbReference type="ChEBI" id="CHEBI:29035"/>
    </cofactor>
</comment>
<dbReference type="STRING" id="571933.SAMN05216362_103122"/>
<dbReference type="InterPro" id="IPR036849">
    <property type="entry name" value="Enolase-like_C_sf"/>
</dbReference>
<dbReference type="Pfam" id="PF02746">
    <property type="entry name" value="MR_MLE_N"/>
    <property type="match status" value="1"/>
</dbReference>
<dbReference type="Gene3D" id="3.30.390.10">
    <property type="entry name" value="Enolase-like, N-terminal domain"/>
    <property type="match status" value="1"/>
</dbReference>
<evidence type="ECO:0000313" key="8">
    <source>
        <dbReference type="Proteomes" id="UP000199427"/>
    </source>
</evidence>
<accession>A0A1H9B3F1</accession>
<dbReference type="Pfam" id="PF13378">
    <property type="entry name" value="MR_MLE_C"/>
    <property type="match status" value="1"/>
</dbReference>
<dbReference type="SFLD" id="SFLDG01258">
    <property type="entry name" value="(chloro)muconate_cycloisomeras"/>
    <property type="match status" value="1"/>
</dbReference>
<gene>
    <name evidence="7" type="ORF">SAMN05216362_103122</name>
</gene>
<dbReference type="PANTHER" id="PTHR48080:SF3">
    <property type="entry name" value="ENOLASE SUPERFAMILY MEMBER DDB_G0284701"/>
    <property type="match status" value="1"/>
</dbReference>
<dbReference type="GO" id="GO:0030145">
    <property type="term" value="F:manganese ion binding"/>
    <property type="evidence" value="ECO:0007669"/>
    <property type="project" value="InterPro"/>
</dbReference>
<dbReference type="EMBL" id="FOES01000003">
    <property type="protein sequence ID" value="SEP83580.1"/>
    <property type="molecule type" value="Genomic_DNA"/>
</dbReference>
<dbReference type="Gene3D" id="3.20.20.120">
    <property type="entry name" value="Enolase-like C-terminal domain"/>
    <property type="match status" value="1"/>
</dbReference>
<evidence type="ECO:0000313" key="7">
    <source>
        <dbReference type="EMBL" id="SEP83580.1"/>
    </source>
</evidence>